<reference evidence="1 2" key="1">
    <citation type="submission" date="2024-12" db="EMBL/GenBank/DDBJ databases">
        <title>Forecasting of Potato common scab and diversities of Pathogenic streptomyces spp. in china.</title>
        <authorList>
            <person name="Handique U."/>
            <person name="Wu J."/>
        </authorList>
    </citation>
    <scope>NUCLEOTIDE SEQUENCE [LARGE SCALE GENOMIC DNA]</scope>
    <source>
        <strain evidence="1 2">ZRIMU1585</strain>
    </source>
</reference>
<organism evidence="1 2">
    <name type="scientific">Streptomyces galilaeus</name>
    <dbReference type="NCBI Taxonomy" id="33899"/>
    <lineage>
        <taxon>Bacteria</taxon>
        <taxon>Bacillati</taxon>
        <taxon>Actinomycetota</taxon>
        <taxon>Actinomycetes</taxon>
        <taxon>Kitasatosporales</taxon>
        <taxon>Streptomycetaceae</taxon>
        <taxon>Streptomyces</taxon>
    </lineage>
</organism>
<dbReference type="Pfam" id="PF19979">
    <property type="entry name" value="DUF6415"/>
    <property type="match status" value="1"/>
</dbReference>
<evidence type="ECO:0000313" key="2">
    <source>
        <dbReference type="Proteomes" id="UP001631993"/>
    </source>
</evidence>
<accession>A0ABW9IV15</accession>
<dbReference type="RefSeq" id="WP_369276653.1">
    <property type="nucleotide sequence ID" value="NZ_JBJVMW010000027.1"/>
</dbReference>
<sequence>MNSLLLPSARRPTERWRPPLDTRALHELLVKVQQWEPFDADALLDDVGELLDDDAPPADMLPELADRLGRHLAQLIHIGAGTGADEDDEQADRLVRRARQLRSAVLPDEYRQAVGHLRRTAWTVNELAERLAFLGCLKAVAA</sequence>
<name>A0ABW9IV15_STRGJ</name>
<gene>
    <name evidence="1" type="ORF">ACKI1S_37115</name>
</gene>
<protein>
    <submittedName>
        <fullName evidence="1">DUF6415 family natural product biosynthesis protein</fullName>
    </submittedName>
</protein>
<dbReference type="InterPro" id="IPR046300">
    <property type="entry name" value="DUF6415"/>
</dbReference>
<keyword evidence="2" id="KW-1185">Reference proteome</keyword>
<dbReference type="EMBL" id="JBJVNE010000023">
    <property type="protein sequence ID" value="MFM9651762.1"/>
    <property type="molecule type" value="Genomic_DNA"/>
</dbReference>
<comment type="caution">
    <text evidence="1">The sequence shown here is derived from an EMBL/GenBank/DDBJ whole genome shotgun (WGS) entry which is preliminary data.</text>
</comment>
<proteinExistence type="predicted"/>
<evidence type="ECO:0000313" key="1">
    <source>
        <dbReference type="EMBL" id="MFM9651762.1"/>
    </source>
</evidence>
<dbReference type="Proteomes" id="UP001631993">
    <property type="component" value="Unassembled WGS sequence"/>
</dbReference>